<protein>
    <submittedName>
        <fullName evidence="5">Glycosyltransferase family 4 protein</fullName>
    </submittedName>
</protein>
<dbReference type="CDD" id="cd03801">
    <property type="entry name" value="GT4_PimA-like"/>
    <property type="match status" value="1"/>
</dbReference>
<evidence type="ECO:0000313" key="5">
    <source>
        <dbReference type="EMBL" id="KAA0971881.1"/>
    </source>
</evidence>
<keyword evidence="1" id="KW-0328">Glycosyltransferase</keyword>
<organism evidence="5 6">
    <name type="scientific">Aureimonas fodinaquatilis</name>
    <dbReference type="NCBI Taxonomy" id="2565783"/>
    <lineage>
        <taxon>Bacteria</taxon>
        <taxon>Pseudomonadati</taxon>
        <taxon>Pseudomonadota</taxon>
        <taxon>Alphaproteobacteria</taxon>
        <taxon>Hyphomicrobiales</taxon>
        <taxon>Aurantimonadaceae</taxon>
        <taxon>Aureimonas</taxon>
    </lineage>
</organism>
<accession>A0A5B0E1N5</accession>
<evidence type="ECO:0000256" key="1">
    <source>
        <dbReference type="ARBA" id="ARBA00022676"/>
    </source>
</evidence>
<reference evidence="5 6" key="1">
    <citation type="submission" date="2019-08" db="EMBL/GenBank/DDBJ databases">
        <title>Aureimonas fodiniaquatilis sp. nov., isolated from a coal mine wastewater.</title>
        <authorList>
            <person name="Kim W."/>
        </authorList>
    </citation>
    <scope>NUCLEOTIDE SEQUENCE [LARGE SCALE GENOMIC DNA]</scope>
    <source>
        <strain evidence="5 6">CAU 1482</strain>
    </source>
</reference>
<dbReference type="OrthoDB" id="9783380at2"/>
<dbReference type="Pfam" id="PF13579">
    <property type="entry name" value="Glyco_trans_4_4"/>
    <property type="match status" value="1"/>
</dbReference>
<dbReference type="EMBL" id="VTWH01000001">
    <property type="protein sequence ID" value="KAA0971881.1"/>
    <property type="molecule type" value="Genomic_DNA"/>
</dbReference>
<dbReference type="PANTHER" id="PTHR12526">
    <property type="entry name" value="GLYCOSYLTRANSFERASE"/>
    <property type="match status" value="1"/>
</dbReference>
<dbReference type="RefSeq" id="WP_149297041.1">
    <property type="nucleotide sequence ID" value="NZ_VTWH01000001.1"/>
</dbReference>
<dbReference type="InterPro" id="IPR028098">
    <property type="entry name" value="Glyco_trans_4-like_N"/>
</dbReference>
<evidence type="ECO:0000259" key="4">
    <source>
        <dbReference type="Pfam" id="PF13579"/>
    </source>
</evidence>
<dbReference type="GO" id="GO:0016757">
    <property type="term" value="F:glycosyltransferase activity"/>
    <property type="evidence" value="ECO:0007669"/>
    <property type="project" value="UniProtKB-KW"/>
</dbReference>
<keyword evidence="6" id="KW-1185">Reference proteome</keyword>
<evidence type="ECO:0000259" key="3">
    <source>
        <dbReference type="Pfam" id="PF00534"/>
    </source>
</evidence>
<dbReference type="AlphaFoldDB" id="A0A5B0E1N5"/>
<feature type="domain" description="Glycosyl transferase family 1" evidence="3">
    <location>
        <begin position="208"/>
        <end position="367"/>
    </location>
</feature>
<dbReference type="Pfam" id="PF00534">
    <property type="entry name" value="Glycos_transf_1"/>
    <property type="match status" value="1"/>
</dbReference>
<dbReference type="InterPro" id="IPR001296">
    <property type="entry name" value="Glyco_trans_1"/>
</dbReference>
<gene>
    <name evidence="5" type="ORF">FPY71_01770</name>
</gene>
<comment type="caution">
    <text evidence="5">The sequence shown here is derived from an EMBL/GenBank/DDBJ whole genome shotgun (WGS) entry which is preliminary data.</text>
</comment>
<keyword evidence="2 5" id="KW-0808">Transferase</keyword>
<name>A0A5B0E1N5_9HYPH</name>
<dbReference type="Proteomes" id="UP000324738">
    <property type="component" value="Unassembled WGS sequence"/>
</dbReference>
<evidence type="ECO:0000256" key="2">
    <source>
        <dbReference type="ARBA" id="ARBA00022679"/>
    </source>
</evidence>
<evidence type="ECO:0000313" key="6">
    <source>
        <dbReference type="Proteomes" id="UP000324738"/>
    </source>
</evidence>
<sequence>MSDLVRPHIVSLVMNGVVGDSRVLKTAKAAEAAGYRATLVGTGTSKDTVSTKIEGVNVVLVPNLIQILKAEKNWTSHKVHSRAWAYAESALTLYYEQIEKLKPDLVHSHDMFGLRVGAGCIRRLAANGKVVPWVHDLHEYVCGLTHIAEDFRALCEEYERRYLTQADHLITVSDALALKVSEIHKLKQLPTVVFNAPWENSETENAPDIRSDLGLAPSTHLAIYIGGAKKERGCETLLRAIATRPNVHLCFLSQGNYVDELALLAKKLGLKERLHIRPYVASDQVVSYIRTATVGLHGLIHYPNGEVAMPNKLFEYMQAGIPVVVSDVAEMKKFVNAHSTGCVFEAENAASCANAIQSVINDRKFYADNITGDLKSEYSWQAQSRKLAKIYRNLLDQAQSKRALLLYPGAVDVSAVMHIAGIEIAEIDTGWVGPASPDWSCDFYADPTVPGDKSGLLSLIASKYHTIITYGPSEWPVGLDHAALSDAGVKLEQLNHPLPRVADPNLSRFHMVEKAYLSLDSRQLLQTGMQEKLNTQTVNLSDVTGRLKAIRNDVALISKNTDGKKSARAKAQTAFARRFKGARKQLKTLRGKLHATRVGARILRLLRRTSITGGKG</sequence>
<dbReference type="SUPFAM" id="SSF53756">
    <property type="entry name" value="UDP-Glycosyltransferase/glycogen phosphorylase"/>
    <property type="match status" value="1"/>
</dbReference>
<dbReference type="Gene3D" id="3.40.50.2000">
    <property type="entry name" value="Glycogen Phosphorylase B"/>
    <property type="match status" value="2"/>
</dbReference>
<dbReference type="PANTHER" id="PTHR12526:SF629">
    <property type="entry name" value="TEICHURONIC ACID BIOSYNTHESIS GLYCOSYLTRANSFERASE TUAH-RELATED"/>
    <property type="match status" value="1"/>
</dbReference>
<proteinExistence type="predicted"/>
<feature type="domain" description="Glycosyltransferase subfamily 4-like N-terminal" evidence="4">
    <location>
        <begin position="22"/>
        <end position="184"/>
    </location>
</feature>